<comment type="function">
    <text evidence="1">Fluoride channel required for the rapid expulsion of cytoplasmic fluoride.</text>
</comment>
<comment type="catalytic activity">
    <reaction evidence="8">
        <text>fluoride(in) = fluoride(out)</text>
        <dbReference type="Rhea" id="RHEA:76159"/>
        <dbReference type="ChEBI" id="CHEBI:17051"/>
    </reaction>
    <physiologicalReaction direction="left-to-right" evidence="8">
        <dbReference type="Rhea" id="RHEA:76160"/>
    </physiologicalReaction>
</comment>
<dbReference type="GeneID" id="85491568"/>
<feature type="transmembrane region" description="Helical" evidence="9">
    <location>
        <begin position="99"/>
        <end position="119"/>
    </location>
</feature>
<reference evidence="10" key="1">
    <citation type="journal article" date="2023" name="BMC Genomics">
        <title>Chromosome-level genome assemblies of Cutaneotrichosporon spp. (Trichosporonales, Basidiomycota) reveal imbalanced evolution between nucleotide sequences and chromosome synteny.</title>
        <authorList>
            <person name="Kobayashi Y."/>
            <person name="Kayamori A."/>
            <person name="Aoki K."/>
            <person name="Shiwa Y."/>
            <person name="Matsutani M."/>
            <person name="Fujita N."/>
            <person name="Sugita T."/>
            <person name="Iwasaki W."/>
            <person name="Tanaka N."/>
            <person name="Takashima M."/>
        </authorList>
    </citation>
    <scope>NUCLEOTIDE SEQUENCE</scope>
    <source>
        <strain evidence="10">HIS019</strain>
    </source>
</reference>
<feature type="transmembrane region" description="Helical" evidence="9">
    <location>
        <begin position="139"/>
        <end position="165"/>
    </location>
</feature>
<feature type="transmembrane region" description="Helical" evidence="9">
    <location>
        <begin position="271"/>
        <end position="296"/>
    </location>
</feature>
<organism evidence="10 11">
    <name type="scientific">Cutaneotrichosporon cavernicola</name>
    <dbReference type="NCBI Taxonomy" id="279322"/>
    <lineage>
        <taxon>Eukaryota</taxon>
        <taxon>Fungi</taxon>
        <taxon>Dikarya</taxon>
        <taxon>Basidiomycota</taxon>
        <taxon>Agaricomycotina</taxon>
        <taxon>Tremellomycetes</taxon>
        <taxon>Trichosporonales</taxon>
        <taxon>Trichosporonaceae</taxon>
        <taxon>Cutaneotrichosporon</taxon>
    </lineage>
</organism>
<feature type="transmembrane region" description="Helical" evidence="9">
    <location>
        <begin position="186"/>
        <end position="206"/>
    </location>
</feature>
<evidence type="ECO:0000256" key="6">
    <source>
        <dbReference type="ARBA" id="ARBA00023136"/>
    </source>
</evidence>
<dbReference type="Pfam" id="PF02537">
    <property type="entry name" value="CRCB"/>
    <property type="match status" value="2"/>
</dbReference>
<feature type="transmembrane region" description="Helical" evidence="9">
    <location>
        <begin position="67"/>
        <end position="87"/>
    </location>
</feature>
<protein>
    <recommendedName>
        <fullName evidence="12">Fluoride ion transporter CrcB</fullName>
    </recommendedName>
</protein>
<accession>A0AA48L0K9</accession>
<comment type="subcellular location">
    <subcellularLocation>
        <location evidence="2">Cell membrane</location>
        <topology evidence="2">Multi-pass membrane protein</topology>
    </subcellularLocation>
</comment>
<evidence type="ECO:0000256" key="1">
    <source>
        <dbReference type="ARBA" id="ARBA00002598"/>
    </source>
</evidence>
<keyword evidence="3" id="KW-1003">Cell membrane</keyword>
<feature type="transmembrane region" description="Helical" evidence="9">
    <location>
        <begin position="40"/>
        <end position="61"/>
    </location>
</feature>
<name>A0AA48L0K9_9TREE</name>
<keyword evidence="4 9" id="KW-0812">Transmembrane</keyword>
<feature type="transmembrane region" description="Helical" evidence="9">
    <location>
        <begin position="243"/>
        <end position="265"/>
    </location>
</feature>
<keyword evidence="5 9" id="KW-1133">Transmembrane helix</keyword>
<dbReference type="KEGG" id="ccac:CcaHIS019_0104150"/>
<proteinExistence type="inferred from homology"/>
<feature type="transmembrane region" description="Helical" evidence="9">
    <location>
        <begin position="308"/>
        <end position="329"/>
    </location>
</feature>
<dbReference type="GO" id="GO:1903425">
    <property type="term" value="F:fluoride transmembrane transporter activity"/>
    <property type="evidence" value="ECO:0007669"/>
    <property type="project" value="TreeGrafter"/>
</dbReference>
<comment type="similarity">
    <text evidence="7">Belongs to the fluoride channel Fluc/FEX (TC 1.A.43) family.</text>
</comment>
<evidence type="ECO:0000256" key="9">
    <source>
        <dbReference type="SAM" id="Phobius"/>
    </source>
</evidence>
<evidence type="ECO:0000256" key="3">
    <source>
        <dbReference type="ARBA" id="ARBA00022475"/>
    </source>
</evidence>
<evidence type="ECO:0000313" key="11">
    <source>
        <dbReference type="Proteomes" id="UP001233271"/>
    </source>
</evidence>
<evidence type="ECO:0000256" key="5">
    <source>
        <dbReference type="ARBA" id="ARBA00022989"/>
    </source>
</evidence>
<dbReference type="EMBL" id="AP028212">
    <property type="protein sequence ID" value="BEI87697.1"/>
    <property type="molecule type" value="Genomic_DNA"/>
</dbReference>
<dbReference type="AlphaFoldDB" id="A0AA48L0K9"/>
<dbReference type="Proteomes" id="UP001233271">
    <property type="component" value="Chromosome 1"/>
</dbReference>
<evidence type="ECO:0000256" key="2">
    <source>
        <dbReference type="ARBA" id="ARBA00004651"/>
    </source>
</evidence>
<evidence type="ECO:0000256" key="7">
    <source>
        <dbReference type="ARBA" id="ARBA00035120"/>
    </source>
</evidence>
<sequence length="347" mass="36629">MTTPAPETGALTPSEDCNVSRLSDVTPPAEYGGLRTGAHYASLVLSSMLGTLIRLGLNAIGDYDGSVIFPLAWAQGVGCGIMGLGAARRAEIAWIYPPITTFVTTGIAGSTTTFSSWMIEGFEAFADTPTGPFQKTVNGVAYSLATFAISYAGVVLGEHVSAFLPALPRPRLPRHRRLSPAPLADAFMFFLAVASYAGALAMYFAAPRSWRERTVFALLLSPPGAMIRYALSKLNVRARFVGRFPIGTFIANIAATLVIGGAYAAGHRPAIVVACDAVNALQFGFCGCLSTVSTFVVEARILRRRWAWVYVLSSVVVGHLMVLATAGAVRWSLGYTGVCTGSDSVAG</sequence>
<keyword evidence="11" id="KW-1185">Reference proteome</keyword>
<gene>
    <name evidence="10" type="ORF">CcaverHIS019_0104150</name>
</gene>
<evidence type="ECO:0000313" key="10">
    <source>
        <dbReference type="EMBL" id="BEI87697.1"/>
    </source>
</evidence>
<keyword evidence="6 9" id="KW-0472">Membrane</keyword>
<evidence type="ECO:0000256" key="4">
    <source>
        <dbReference type="ARBA" id="ARBA00022692"/>
    </source>
</evidence>
<dbReference type="GO" id="GO:0005886">
    <property type="term" value="C:plasma membrane"/>
    <property type="evidence" value="ECO:0007669"/>
    <property type="project" value="UniProtKB-SubCell"/>
</dbReference>
<evidence type="ECO:0000256" key="8">
    <source>
        <dbReference type="ARBA" id="ARBA00035585"/>
    </source>
</evidence>
<dbReference type="PANTHER" id="PTHR28259">
    <property type="entry name" value="FLUORIDE EXPORT PROTEIN 1-RELATED"/>
    <property type="match status" value="1"/>
</dbReference>
<dbReference type="InterPro" id="IPR003691">
    <property type="entry name" value="FluC"/>
</dbReference>
<evidence type="ECO:0008006" key="12">
    <source>
        <dbReference type="Google" id="ProtNLM"/>
    </source>
</evidence>
<dbReference type="PANTHER" id="PTHR28259:SF1">
    <property type="entry name" value="FLUORIDE EXPORT PROTEIN 1-RELATED"/>
    <property type="match status" value="1"/>
</dbReference>
<dbReference type="RefSeq" id="XP_060452963.1">
    <property type="nucleotide sequence ID" value="XM_060600067.1"/>
</dbReference>